<dbReference type="Gene3D" id="1.10.10.60">
    <property type="entry name" value="Homeodomain-like"/>
    <property type="match status" value="1"/>
</dbReference>
<dbReference type="InterPro" id="IPR009057">
    <property type="entry name" value="Homeodomain-like_sf"/>
</dbReference>
<evidence type="ECO:0000256" key="1">
    <source>
        <dbReference type="ARBA" id="ARBA00023125"/>
    </source>
</evidence>
<evidence type="ECO:0000256" key="2">
    <source>
        <dbReference type="PROSITE-ProRule" id="PRU00335"/>
    </source>
</evidence>
<dbReference type="Proteomes" id="UP001597120">
    <property type="component" value="Unassembled WGS sequence"/>
</dbReference>
<sequence length="258" mass="28989">MALQDLEDVQNTASGQQAGVNGRAGKPGKGSSDGVINRNNGTPQSAQRGKDMDTRTKKERICEGALTAFAHQEFSETTMDSIAELAGVSKGTLYYYFPTKEELFLYVVERGIERLLGQIQPVIRSGISREEMLVKLLKVHLKFFDREQSLCQLLMSKSWGTKSLHQDIQKRICGYFRTMEQFFEQLQREGWIDPAISIPTLTSALFGMVGFTALRRIEMGLDVYTQETKLSLIALCRGALRAEGISPRTNHITMEDLR</sequence>
<dbReference type="Pfam" id="PF00440">
    <property type="entry name" value="TetR_N"/>
    <property type="match status" value="1"/>
</dbReference>
<keyword evidence="1 2" id="KW-0238">DNA-binding</keyword>
<accession>A0ABW3D6N6</accession>
<dbReference type="InterPro" id="IPR001647">
    <property type="entry name" value="HTH_TetR"/>
</dbReference>
<dbReference type="RefSeq" id="WP_260982008.1">
    <property type="nucleotide sequence ID" value="NZ_JBHTIU010000012.1"/>
</dbReference>
<dbReference type="InterPro" id="IPR036271">
    <property type="entry name" value="Tet_transcr_reg_TetR-rel_C_sf"/>
</dbReference>
<dbReference type="EMBL" id="JBHTIU010000012">
    <property type="protein sequence ID" value="MFD0868359.1"/>
    <property type="molecule type" value="Genomic_DNA"/>
</dbReference>
<dbReference type="PROSITE" id="PS50977">
    <property type="entry name" value="HTH_TETR_2"/>
    <property type="match status" value="1"/>
</dbReference>
<dbReference type="SUPFAM" id="SSF46689">
    <property type="entry name" value="Homeodomain-like"/>
    <property type="match status" value="1"/>
</dbReference>
<feature type="compositionally biased region" description="Polar residues" evidence="3">
    <location>
        <begin position="9"/>
        <end position="19"/>
    </location>
</feature>
<dbReference type="InterPro" id="IPR050624">
    <property type="entry name" value="HTH-type_Tx_Regulator"/>
</dbReference>
<organism evidence="5 6">
    <name type="scientific">Paenibacillus residui</name>
    <dbReference type="NCBI Taxonomy" id="629724"/>
    <lineage>
        <taxon>Bacteria</taxon>
        <taxon>Bacillati</taxon>
        <taxon>Bacillota</taxon>
        <taxon>Bacilli</taxon>
        <taxon>Bacillales</taxon>
        <taxon>Paenibacillaceae</taxon>
        <taxon>Paenibacillus</taxon>
    </lineage>
</organism>
<feature type="compositionally biased region" description="Polar residues" evidence="3">
    <location>
        <begin position="37"/>
        <end position="47"/>
    </location>
</feature>
<dbReference type="SUPFAM" id="SSF48498">
    <property type="entry name" value="Tetracyclin repressor-like, C-terminal domain"/>
    <property type="match status" value="1"/>
</dbReference>
<proteinExistence type="predicted"/>
<protein>
    <submittedName>
        <fullName evidence="5">TetR/AcrR family transcriptional regulator</fullName>
    </submittedName>
</protein>
<evidence type="ECO:0000259" key="4">
    <source>
        <dbReference type="PROSITE" id="PS50977"/>
    </source>
</evidence>
<dbReference type="Gene3D" id="1.10.357.10">
    <property type="entry name" value="Tetracycline Repressor, domain 2"/>
    <property type="match status" value="1"/>
</dbReference>
<dbReference type="PANTHER" id="PTHR43479:SF11">
    <property type="entry name" value="ACREF_ENVCD OPERON REPRESSOR-RELATED"/>
    <property type="match status" value="1"/>
</dbReference>
<feature type="DNA-binding region" description="H-T-H motif" evidence="2">
    <location>
        <begin position="78"/>
        <end position="97"/>
    </location>
</feature>
<name>A0ABW3D6N6_9BACL</name>
<evidence type="ECO:0000313" key="5">
    <source>
        <dbReference type="EMBL" id="MFD0868359.1"/>
    </source>
</evidence>
<keyword evidence="6" id="KW-1185">Reference proteome</keyword>
<dbReference type="PANTHER" id="PTHR43479">
    <property type="entry name" value="ACREF/ENVCD OPERON REPRESSOR-RELATED"/>
    <property type="match status" value="1"/>
</dbReference>
<evidence type="ECO:0000256" key="3">
    <source>
        <dbReference type="SAM" id="MobiDB-lite"/>
    </source>
</evidence>
<evidence type="ECO:0000313" key="6">
    <source>
        <dbReference type="Proteomes" id="UP001597120"/>
    </source>
</evidence>
<feature type="region of interest" description="Disordered" evidence="3">
    <location>
        <begin position="1"/>
        <end position="56"/>
    </location>
</feature>
<reference evidence="6" key="1">
    <citation type="journal article" date="2019" name="Int. J. Syst. Evol. Microbiol.">
        <title>The Global Catalogue of Microorganisms (GCM) 10K type strain sequencing project: providing services to taxonomists for standard genome sequencing and annotation.</title>
        <authorList>
            <consortium name="The Broad Institute Genomics Platform"/>
            <consortium name="The Broad Institute Genome Sequencing Center for Infectious Disease"/>
            <person name="Wu L."/>
            <person name="Ma J."/>
        </authorList>
    </citation>
    <scope>NUCLEOTIDE SEQUENCE [LARGE SCALE GENOMIC DNA]</scope>
    <source>
        <strain evidence="6">CCUG 57263</strain>
    </source>
</reference>
<gene>
    <name evidence="5" type="ORF">ACFQ03_04300</name>
</gene>
<comment type="caution">
    <text evidence="5">The sequence shown here is derived from an EMBL/GenBank/DDBJ whole genome shotgun (WGS) entry which is preliminary data.</text>
</comment>
<feature type="domain" description="HTH tetR-type" evidence="4">
    <location>
        <begin position="55"/>
        <end position="115"/>
    </location>
</feature>